<dbReference type="AlphaFoldDB" id="A0A5C8ZVN0"/>
<feature type="transmembrane region" description="Helical" evidence="1">
    <location>
        <begin position="6"/>
        <end position="24"/>
    </location>
</feature>
<name>A0A5C8ZVN0_9GAMM</name>
<sequence length="179" mass="20327">MFIKTLSLLFSILVTVTYVIGFIYDASFLEEFGVNYYEMMGSPLDYLSIGGMLLLLSYSKNITWLVFVLGIIGICYVPLKRRIPKSTLNKFIDIESLPFVVFSTIPIAFLLLIPVIPDAKKAAKEVIAAPADIICIEDEDRCFDGVVLRYRDSKIIFYNSELKETKVYTDRKLLSAKHS</sequence>
<keyword evidence="1" id="KW-0472">Membrane</keyword>
<keyword evidence="1" id="KW-0812">Transmembrane</keyword>
<reference evidence="2 3" key="1">
    <citation type="submission" date="2019-08" db="EMBL/GenBank/DDBJ databases">
        <title>Parahaliea maris sp. nov., isolated from the surface seawater.</title>
        <authorList>
            <person name="Liu Y."/>
        </authorList>
    </citation>
    <scope>NUCLEOTIDE SEQUENCE [LARGE SCALE GENOMIC DNA]</scope>
    <source>
        <strain evidence="2 3">S2-26</strain>
    </source>
</reference>
<organism evidence="2 3">
    <name type="scientific">Parahaliea aestuarii</name>
    <dbReference type="NCBI Taxonomy" id="1852021"/>
    <lineage>
        <taxon>Bacteria</taxon>
        <taxon>Pseudomonadati</taxon>
        <taxon>Pseudomonadota</taxon>
        <taxon>Gammaproteobacteria</taxon>
        <taxon>Cellvibrionales</taxon>
        <taxon>Halieaceae</taxon>
        <taxon>Parahaliea</taxon>
    </lineage>
</organism>
<keyword evidence="3" id="KW-1185">Reference proteome</keyword>
<evidence type="ECO:0000313" key="3">
    <source>
        <dbReference type="Proteomes" id="UP000321933"/>
    </source>
</evidence>
<keyword evidence="1" id="KW-1133">Transmembrane helix</keyword>
<protein>
    <submittedName>
        <fullName evidence="2">Uncharacterized protein</fullName>
    </submittedName>
</protein>
<accession>A0A5C8ZVN0</accession>
<feature type="transmembrane region" description="Helical" evidence="1">
    <location>
        <begin position="99"/>
        <end position="116"/>
    </location>
</feature>
<feature type="transmembrane region" description="Helical" evidence="1">
    <location>
        <begin position="62"/>
        <end position="79"/>
    </location>
</feature>
<dbReference type="Proteomes" id="UP000321933">
    <property type="component" value="Unassembled WGS sequence"/>
</dbReference>
<comment type="caution">
    <text evidence="2">The sequence shown here is derived from an EMBL/GenBank/DDBJ whole genome shotgun (WGS) entry which is preliminary data.</text>
</comment>
<gene>
    <name evidence="2" type="ORF">FVW59_09035</name>
</gene>
<evidence type="ECO:0000313" key="2">
    <source>
        <dbReference type="EMBL" id="TXS92548.1"/>
    </source>
</evidence>
<proteinExistence type="predicted"/>
<dbReference type="EMBL" id="VRYZ01000003">
    <property type="protein sequence ID" value="TXS92548.1"/>
    <property type="molecule type" value="Genomic_DNA"/>
</dbReference>
<evidence type="ECO:0000256" key="1">
    <source>
        <dbReference type="SAM" id="Phobius"/>
    </source>
</evidence>
<dbReference type="RefSeq" id="WP_187275829.1">
    <property type="nucleotide sequence ID" value="NZ_VRYZ01000003.1"/>
</dbReference>